<keyword evidence="1 2" id="KW-0732">Signal</keyword>
<evidence type="ECO:0000256" key="1">
    <source>
        <dbReference type="ARBA" id="ARBA00022729"/>
    </source>
</evidence>
<sequence length="766" mass="84091">MRKIYLIICIVLCAVFQAQILNIPDANFKNILLTNSTSFALNINDFPTVIDTNHDGEIQVTEAAKIKSLNFDKMIIPNSSYYFDNIVSMEGIKSFTKLESLRINNFLLLTSLDISDNVYLYKLDISQCYALSSVNIQGCSQLYDLDIFMANLPSINLSGLTNLYSADIQLSQLNNIYLNNNINLNSLNLAVNNLQSLPVNQTPNLQYLNIFNNKFTTQDFSSFPQLLGIRCTTNKFTSIDFSQNPNLATFLCDSNPYLQSLFIKNGINNFTPNNNSTFSNTPNLVYICADDSEISNVSALLPSGSSCVINSYCSFTPGGVNYTIQGNTKYDGNNNGCDVNDSNKAFQKFNITNGTVSGSLIANASGNHSIAVGAGSHTITPVIENPSYFNISPTSLTANFPTQTSPLIQNFCLSANGVHNDLEAVIIPINAARPGFSAKYKIVYKNKGTGTQSGTLSFNYNDNLMDFSSSSVTVNSQSTGLLNWNFSNLNPFETREITITFALNTPTQTPPLNGGAVLNYTTQINGATDETPLDNTFTLNQTVVNSFDPNDKTCLEGTSITQAKVGDYVHYVIRFENTGTANAQNIVVKDEIDTSKFDLSTLIPLNSSHNFITRTINPNTVEFIFENIQLPYAAGNNGGYVSFKIKTKSTLNIGDSFSNTAKIYFDYNAPIVTNTYTTTVQNVLSTSEMASKNNEVSIYPNPVKEVLNIQSKNEIVKAEIYDASGRILSSASVKGNSMNVSELAKGNYIIKLSTKDKTFVQKFIKN</sequence>
<dbReference type="InterPro" id="IPR047589">
    <property type="entry name" value="DUF11_rpt"/>
</dbReference>
<evidence type="ECO:0000259" key="4">
    <source>
        <dbReference type="Pfam" id="PF24595"/>
    </source>
</evidence>
<dbReference type="SUPFAM" id="SSF52047">
    <property type="entry name" value="RNI-like"/>
    <property type="match status" value="1"/>
</dbReference>
<organism evidence="5 6">
    <name type="scientific">Chryseobacterium mucoviscidosis</name>
    <dbReference type="NCBI Taxonomy" id="1945581"/>
    <lineage>
        <taxon>Bacteria</taxon>
        <taxon>Pseudomonadati</taxon>
        <taxon>Bacteroidota</taxon>
        <taxon>Flavobacteriia</taxon>
        <taxon>Flavobacteriales</taxon>
        <taxon>Weeksellaceae</taxon>
        <taxon>Chryseobacterium group</taxon>
        <taxon>Chryseobacterium</taxon>
    </lineage>
</organism>
<comment type="caution">
    <text evidence="5">The sequence shown here is derived from an EMBL/GenBank/DDBJ whole genome shotgun (WGS) entry which is preliminary data.</text>
</comment>
<dbReference type="NCBIfam" id="TIGR04183">
    <property type="entry name" value="Por_Secre_tail"/>
    <property type="match status" value="1"/>
</dbReference>
<dbReference type="Pfam" id="PF24595">
    <property type="entry name" value="DUF7619"/>
    <property type="match status" value="1"/>
</dbReference>
<keyword evidence="6" id="KW-1185">Reference proteome</keyword>
<feature type="chain" id="PRO_5013324141" evidence="2">
    <location>
        <begin position="19"/>
        <end position="766"/>
    </location>
</feature>
<dbReference type="AlphaFoldDB" id="A0A202CA48"/>
<dbReference type="Gene3D" id="3.80.10.10">
    <property type="entry name" value="Ribonuclease Inhibitor"/>
    <property type="match status" value="1"/>
</dbReference>
<name>A0A202CA48_9FLAO</name>
<evidence type="ECO:0000259" key="3">
    <source>
        <dbReference type="Pfam" id="PF18962"/>
    </source>
</evidence>
<protein>
    <submittedName>
        <fullName evidence="5">Uncharacterized protein</fullName>
    </submittedName>
</protein>
<dbReference type="InterPro" id="IPR032675">
    <property type="entry name" value="LRR_dom_sf"/>
</dbReference>
<evidence type="ECO:0000313" key="6">
    <source>
        <dbReference type="Proteomes" id="UP000196355"/>
    </source>
</evidence>
<dbReference type="InterPro" id="IPR026444">
    <property type="entry name" value="Secre_tail"/>
</dbReference>
<reference evidence="6" key="1">
    <citation type="submission" date="2017-02" db="EMBL/GenBank/DDBJ databases">
        <authorList>
            <person name="Tetz G."/>
            <person name="Tetz V."/>
        </authorList>
    </citation>
    <scope>NUCLEOTIDE SEQUENCE [LARGE SCALE GENOMIC DNA]</scope>
    <source>
        <strain evidence="6">VT16-26</strain>
    </source>
</reference>
<evidence type="ECO:0000313" key="5">
    <source>
        <dbReference type="EMBL" id="OVE60699.1"/>
    </source>
</evidence>
<feature type="domain" description="Secretion system C-terminal sorting" evidence="3">
    <location>
        <begin position="698"/>
        <end position="764"/>
    </location>
</feature>
<dbReference type="Proteomes" id="UP000196355">
    <property type="component" value="Unassembled WGS sequence"/>
</dbReference>
<dbReference type="NCBIfam" id="TIGR01451">
    <property type="entry name" value="B_ant_repeat"/>
    <property type="match status" value="1"/>
</dbReference>
<dbReference type="InterPro" id="IPR055353">
    <property type="entry name" value="DUF7619"/>
</dbReference>
<feature type="signal peptide" evidence="2">
    <location>
        <begin position="1"/>
        <end position="18"/>
    </location>
</feature>
<gene>
    <name evidence="5" type="ORF">B0E34_03620</name>
</gene>
<proteinExistence type="predicted"/>
<feature type="domain" description="DUF7619" evidence="4">
    <location>
        <begin position="548"/>
        <end position="679"/>
    </location>
</feature>
<evidence type="ECO:0000256" key="2">
    <source>
        <dbReference type="SAM" id="SignalP"/>
    </source>
</evidence>
<dbReference type="EMBL" id="MVAG01000074">
    <property type="protein sequence ID" value="OVE60699.1"/>
    <property type="molecule type" value="Genomic_DNA"/>
</dbReference>
<dbReference type="Pfam" id="PF18962">
    <property type="entry name" value="Por_Secre_tail"/>
    <property type="match status" value="1"/>
</dbReference>
<accession>A0A202CA48</accession>
<dbReference type="RefSeq" id="WP_087706835.1">
    <property type="nucleotide sequence ID" value="NZ_MVAG01000074.1"/>
</dbReference>